<evidence type="ECO:0000256" key="1">
    <source>
        <dbReference type="ARBA" id="ARBA00004651"/>
    </source>
</evidence>
<dbReference type="AlphaFoldDB" id="A0A967F226"/>
<keyword evidence="4 6" id="KW-1133">Transmembrane helix</keyword>
<comment type="caution">
    <text evidence="8">The sequence shown here is derived from an EMBL/GenBank/DDBJ whole genome shotgun (WGS) entry which is preliminary data.</text>
</comment>
<dbReference type="RefSeq" id="WP_167229434.1">
    <property type="nucleotide sequence ID" value="NZ_JAAQPH010000024.1"/>
</dbReference>
<feature type="transmembrane region" description="Helical" evidence="6">
    <location>
        <begin position="473"/>
        <end position="494"/>
    </location>
</feature>
<keyword evidence="3 6" id="KW-0812">Transmembrane</keyword>
<proteinExistence type="predicted"/>
<feature type="transmembrane region" description="Helical" evidence="6">
    <location>
        <begin position="756"/>
        <end position="776"/>
    </location>
</feature>
<keyword evidence="9" id="KW-1185">Reference proteome</keyword>
<feature type="transmembrane region" description="Helical" evidence="6">
    <location>
        <begin position="393"/>
        <end position="412"/>
    </location>
</feature>
<feature type="domain" description="Membrane transport protein MMPL" evidence="7">
    <location>
        <begin position="70"/>
        <end position="462"/>
    </location>
</feature>
<dbReference type="InterPro" id="IPR004869">
    <property type="entry name" value="MMPL_dom"/>
</dbReference>
<feature type="transmembrane region" description="Helical" evidence="6">
    <location>
        <begin position="782"/>
        <end position="804"/>
    </location>
</feature>
<evidence type="ECO:0000259" key="7">
    <source>
        <dbReference type="Pfam" id="PF03176"/>
    </source>
</evidence>
<feature type="transmembrane region" description="Helical" evidence="6">
    <location>
        <begin position="418"/>
        <end position="444"/>
    </location>
</feature>
<accession>A0A967F226</accession>
<keyword evidence="5 6" id="KW-0472">Membrane</keyword>
<comment type="subcellular location">
    <subcellularLocation>
        <location evidence="1">Cell membrane</location>
        <topology evidence="1">Multi-pass membrane protein</topology>
    </subcellularLocation>
</comment>
<dbReference type="GO" id="GO:0005886">
    <property type="term" value="C:plasma membrane"/>
    <property type="evidence" value="ECO:0007669"/>
    <property type="project" value="UniProtKB-SubCell"/>
</dbReference>
<dbReference type="InterPro" id="IPR017841">
    <property type="entry name" value="Hopanoid_biosynth_HpnN"/>
</dbReference>
<sequence length="884" mass="92778">MSSKMPDSSHDWVSAWVRRVCRRAGLVVSLSLLAAAGLLWFAVTTLSINTSTTDMLSEDLPFRQNNVAVDLAFPQRDDTLILVIEGPDSLAAEQAAARLAATLREQPERFESVFDLEGAAFFRRNGLLFLSQIDLDTQADRLAEAEPLLAALLEDPSLRGLQGLLTNAFTEAEGGGENLGFLLDSLAAVAEALPTQPHARLSWPALLQEQAETDSQKRRFLIVKPRTDFASLTPVAAAVVAIEAAIEVSGFDAAAGYRIRLTGEALMLQDELYSVRSGIGFVGLLSAVLVACVLFIGLRSWRLVLPILVTLVVGLCWTAGFAALAVGQLNLISVAFAVLFIGLSVDFGIHFALRFREVLGAGGSSGEPLHAEPGESGTQAALSLTAALIGRPLLLCGLSSAIAFFAFLPTAYRGLSELGLIAGGGMFIALFANLTLLPALLSLLPLQAAPLQPGPIAAVGAWVHRQAGQRARWLLGLGGLLALASLLALPQAVFDDDPLNLRDPNSPSVATLLDLLSDERVQPYEAEVLAADLPQAVALAARLEALPEVAAAVTLADFVPADQQDKLAVIDEMVLFLSPLFLPGEPLAPPGPDERRKALTALQQTLATAPPPLGDAAGRLLTALRALDGGDNAVLAKLERAWLAGLGPQIDRLGEALEADAVGLEDLPPDLIARYRAADGRALIEVQPRDDLRDAAARARFVDAVQAVVPTVSGPPVTIVAAGRAVIEAFVQASLIALVAIAVLLWLVLRSLRDCLLVLIPLVLAAAMTVAAGVLLDLPFNFANVIVLPLLLGLGVDSGIHSVMRARELRQAGPDGAAGANSTPRAILLSALTTLASFGALGLSSHPGTASMGMLLTLAIVVTLFCILLLLPALLAVTERRGEG</sequence>
<feature type="transmembrane region" description="Helical" evidence="6">
    <location>
        <begin position="303"/>
        <end position="325"/>
    </location>
</feature>
<gene>
    <name evidence="8" type="ORF">HBA54_23780</name>
</gene>
<feature type="transmembrane region" description="Helical" evidence="6">
    <location>
        <begin position="331"/>
        <end position="353"/>
    </location>
</feature>
<feature type="transmembrane region" description="Helical" evidence="6">
    <location>
        <begin position="825"/>
        <end position="843"/>
    </location>
</feature>
<dbReference type="Proteomes" id="UP000761264">
    <property type="component" value="Unassembled WGS sequence"/>
</dbReference>
<dbReference type="InterPro" id="IPR050545">
    <property type="entry name" value="Mycobact_MmpL"/>
</dbReference>
<dbReference type="PANTHER" id="PTHR33406">
    <property type="entry name" value="MEMBRANE PROTEIN MJ1562-RELATED"/>
    <property type="match status" value="1"/>
</dbReference>
<dbReference type="NCBIfam" id="TIGR03480">
    <property type="entry name" value="HpnN"/>
    <property type="match status" value="1"/>
</dbReference>
<evidence type="ECO:0000256" key="5">
    <source>
        <dbReference type="ARBA" id="ARBA00023136"/>
    </source>
</evidence>
<name>A0A967F226_9PROT</name>
<dbReference type="Pfam" id="PF03176">
    <property type="entry name" value="MMPL"/>
    <property type="match status" value="2"/>
</dbReference>
<feature type="transmembrane region" description="Helical" evidence="6">
    <location>
        <begin position="855"/>
        <end position="877"/>
    </location>
</feature>
<organism evidence="8 9">
    <name type="scientific">Pelagibius litoralis</name>
    <dbReference type="NCBI Taxonomy" id="374515"/>
    <lineage>
        <taxon>Bacteria</taxon>
        <taxon>Pseudomonadati</taxon>
        <taxon>Pseudomonadota</taxon>
        <taxon>Alphaproteobacteria</taxon>
        <taxon>Rhodospirillales</taxon>
        <taxon>Rhodovibrionaceae</taxon>
        <taxon>Pelagibius</taxon>
    </lineage>
</organism>
<evidence type="ECO:0000256" key="3">
    <source>
        <dbReference type="ARBA" id="ARBA00022692"/>
    </source>
</evidence>
<feature type="transmembrane region" description="Helical" evidence="6">
    <location>
        <begin position="24"/>
        <end position="43"/>
    </location>
</feature>
<dbReference type="EMBL" id="JAAQPH010000024">
    <property type="protein sequence ID" value="NIA71617.1"/>
    <property type="molecule type" value="Genomic_DNA"/>
</dbReference>
<evidence type="ECO:0000256" key="2">
    <source>
        <dbReference type="ARBA" id="ARBA00022475"/>
    </source>
</evidence>
<evidence type="ECO:0000313" key="8">
    <source>
        <dbReference type="EMBL" id="NIA71617.1"/>
    </source>
</evidence>
<evidence type="ECO:0000313" key="9">
    <source>
        <dbReference type="Proteomes" id="UP000761264"/>
    </source>
</evidence>
<dbReference type="SUPFAM" id="SSF82866">
    <property type="entry name" value="Multidrug efflux transporter AcrB transmembrane domain"/>
    <property type="match status" value="2"/>
</dbReference>
<dbReference type="Gene3D" id="1.20.1640.10">
    <property type="entry name" value="Multidrug efflux transporter AcrB transmembrane domain"/>
    <property type="match status" value="2"/>
</dbReference>
<reference evidence="8" key="1">
    <citation type="submission" date="2020-03" db="EMBL/GenBank/DDBJ databases">
        <title>Genome of Pelagibius litoralis DSM 21314T.</title>
        <authorList>
            <person name="Wang G."/>
        </authorList>
    </citation>
    <scope>NUCLEOTIDE SEQUENCE</scope>
    <source>
        <strain evidence="8">DSM 21314</strain>
    </source>
</reference>
<evidence type="ECO:0000256" key="6">
    <source>
        <dbReference type="SAM" id="Phobius"/>
    </source>
</evidence>
<protein>
    <submittedName>
        <fullName evidence="8">MMPL family transporter</fullName>
    </submittedName>
</protein>
<dbReference type="PANTHER" id="PTHR33406:SF13">
    <property type="entry name" value="MEMBRANE PROTEIN YDFJ"/>
    <property type="match status" value="1"/>
</dbReference>
<feature type="transmembrane region" description="Helical" evidence="6">
    <location>
        <begin position="278"/>
        <end position="296"/>
    </location>
</feature>
<keyword evidence="2" id="KW-1003">Cell membrane</keyword>
<feature type="domain" description="Membrane transport protein MMPL" evidence="7">
    <location>
        <begin position="690"/>
        <end position="881"/>
    </location>
</feature>
<evidence type="ECO:0000256" key="4">
    <source>
        <dbReference type="ARBA" id="ARBA00022989"/>
    </source>
</evidence>
<feature type="transmembrane region" description="Helical" evidence="6">
    <location>
        <begin position="729"/>
        <end position="749"/>
    </location>
</feature>